<accession>M8AKR8</accession>
<organism evidence="1">
    <name type="scientific">Triticum urartu</name>
    <name type="common">Red wild einkorn</name>
    <name type="synonym">Crithodium urartu</name>
    <dbReference type="NCBI Taxonomy" id="4572"/>
    <lineage>
        <taxon>Eukaryota</taxon>
        <taxon>Viridiplantae</taxon>
        <taxon>Streptophyta</taxon>
        <taxon>Embryophyta</taxon>
        <taxon>Tracheophyta</taxon>
        <taxon>Spermatophyta</taxon>
        <taxon>Magnoliopsida</taxon>
        <taxon>Liliopsida</taxon>
        <taxon>Poales</taxon>
        <taxon>Poaceae</taxon>
        <taxon>BOP clade</taxon>
        <taxon>Pooideae</taxon>
        <taxon>Triticodae</taxon>
        <taxon>Triticeae</taxon>
        <taxon>Triticinae</taxon>
        <taxon>Triticum</taxon>
    </lineage>
</organism>
<protein>
    <submittedName>
        <fullName evidence="1">Uncharacterized protein</fullName>
    </submittedName>
</protein>
<gene>
    <name evidence="1" type="ORF">TRIUR3_16711</name>
</gene>
<name>M8AKR8_TRIUA</name>
<reference evidence="1" key="1">
    <citation type="journal article" date="2013" name="Nature">
        <title>Draft genome of the wheat A-genome progenitor Triticum urartu.</title>
        <authorList>
            <person name="Ling H.Q."/>
            <person name="Zhao S."/>
            <person name="Liu D."/>
            <person name="Wang J."/>
            <person name="Sun H."/>
            <person name="Zhang C."/>
            <person name="Fan H."/>
            <person name="Li D."/>
            <person name="Dong L."/>
            <person name="Tao Y."/>
            <person name="Gao C."/>
            <person name="Wu H."/>
            <person name="Li Y."/>
            <person name="Cui Y."/>
            <person name="Guo X."/>
            <person name="Zheng S."/>
            <person name="Wang B."/>
            <person name="Yu K."/>
            <person name="Liang Q."/>
            <person name="Yang W."/>
            <person name="Lou X."/>
            <person name="Chen J."/>
            <person name="Feng M."/>
            <person name="Jian J."/>
            <person name="Zhang X."/>
            <person name="Luo G."/>
            <person name="Jiang Y."/>
            <person name="Liu J."/>
            <person name="Wang Z."/>
            <person name="Sha Y."/>
            <person name="Zhang B."/>
            <person name="Wu H."/>
            <person name="Tang D."/>
            <person name="Shen Q."/>
            <person name="Xue P."/>
            <person name="Zou S."/>
            <person name="Wang X."/>
            <person name="Liu X."/>
            <person name="Wang F."/>
            <person name="Yang Y."/>
            <person name="An X."/>
            <person name="Dong Z."/>
            <person name="Zhang K."/>
            <person name="Zhang X."/>
            <person name="Luo M.C."/>
            <person name="Dvorak J."/>
            <person name="Tong Y."/>
            <person name="Wang J."/>
            <person name="Yang H."/>
            <person name="Li Z."/>
            <person name="Wang D."/>
            <person name="Zhang A."/>
            <person name="Wang J."/>
        </authorList>
    </citation>
    <scope>NUCLEOTIDE SEQUENCE</scope>
</reference>
<evidence type="ECO:0000313" key="1">
    <source>
        <dbReference type="EMBL" id="EMS65625.1"/>
    </source>
</evidence>
<dbReference type="EMBL" id="KD041814">
    <property type="protein sequence ID" value="EMS65625.1"/>
    <property type="molecule type" value="Genomic_DNA"/>
</dbReference>
<dbReference type="AlphaFoldDB" id="M8AKR8"/>
<proteinExistence type="predicted"/>
<dbReference type="OMA" id="DPCRASE"/>
<sequence length="122" mass="12880">MASRARPASVSGPFGSAADLTLFSTPTMMRRADPCRASETAARSSMARTRSGPRRPNQPPPTSESSPAPYVPTSEGDVLTRIRVLLPKQPSPASHPSGQRRGRSTCLLSPSAWAGGCFLFPA</sequence>